<dbReference type="CDD" id="cd03801">
    <property type="entry name" value="GT4_PimA-like"/>
    <property type="match status" value="1"/>
</dbReference>
<reference evidence="3 4" key="1">
    <citation type="submission" date="2020-08" db="EMBL/GenBank/DDBJ databases">
        <title>Genomic Encyclopedia of Type Strains, Phase IV (KMG-IV): sequencing the most valuable type-strain genomes for metagenomic binning, comparative biology and taxonomic classification.</title>
        <authorList>
            <person name="Goeker M."/>
        </authorList>
    </citation>
    <scope>NUCLEOTIDE SEQUENCE [LARGE SCALE GENOMIC DNA]</scope>
    <source>
        <strain evidence="3 4">DSM 16268</strain>
    </source>
</reference>
<dbReference type="Pfam" id="PF00534">
    <property type="entry name" value="Glycos_transf_1"/>
    <property type="match status" value="1"/>
</dbReference>
<feature type="domain" description="Glycosyltransferase subfamily 4-like N-terminal" evidence="2">
    <location>
        <begin position="32"/>
        <end position="212"/>
    </location>
</feature>
<dbReference type="AlphaFoldDB" id="A0A7W9CUR5"/>
<dbReference type="SUPFAM" id="SSF53756">
    <property type="entry name" value="UDP-Glycosyltransferase/glycogen phosphorylase"/>
    <property type="match status" value="1"/>
</dbReference>
<name>A0A7W9CUR5_9HYPH</name>
<evidence type="ECO:0000313" key="4">
    <source>
        <dbReference type="Proteomes" id="UP000523821"/>
    </source>
</evidence>
<evidence type="ECO:0000313" key="3">
    <source>
        <dbReference type="EMBL" id="MBB5751881.1"/>
    </source>
</evidence>
<dbReference type="Gene3D" id="3.40.50.2000">
    <property type="entry name" value="Glycogen Phosphorylase B"/>
    <property type="match status" value="2"/>
</dbReference>
<protein>
    <submittedName>
        <fullName evidence="3">Glycosyltransferase involved in cell wall biosynthesis</fullName>
    </submittedName>
</protein>
<proteinExistence type="predicted"/>
<dbReference type="Pfam" id="PF13439">
    <property type="entry name" value="Glyco_transf_4"/>
    <property type="match status" value="1"/>
</dbReference>
<sequence length="432" mass="45927">MNAAALANRSALAGHMRIAFVSYEYAGIRDGGGIGTYVRNAAAMLAARGHAVEVFTSAEGGVTSGRTSGGVQIFSVDGPRVGFARAVLPAFLARHKVLPFDVVESAEYGADLEAVQTAVPDLPRVVKLATASYQIGAINDAYVTPAAKLRFVAGALRRGQWPRPFWGRYAPAVDPERAITLAADLVTSPTAALLELTSQRWPIDVSRSSVVPYVFQARPELLSLAASRPSSLVTFIGKLEVRKGVLELARAIPRILRAMPDARFRFVGRTLPHPATREPLDLVIRRLAGAGAGHRIEFTGALPYDEIPGTLADTAVGVFPSYWEAFGFVCLEAMAAGCGVVGSSAGGMAEIIEHGRTGLLVPPRSPRAIADAVIALLRDPAQRARMGEAARTHVLATYSEAAIGPLQEAAYRRAIERARGRTDRTLVRASDG</sequence>
<evidence type="ECO:0000259" key="1">
    <source>
        <dbReference type="Pfam" id="PF00534"/>
    </source>
</evidence>
<dbReference type="InterPro" id="IPR028098">
    <property type="entry name" value="Glyco_trans_4-like_N"/>
</dbReference>
<keyword evidence="3" id="KW-0808">Transferase</keyword>
<dbReference type="InterPro" id="IPR001296">
    <property type="entry name" value="Glyco_trans_1"/>
</dbReference>
<keyword evidence="4" id="KW-1185">Reference proteome</keyword>
<dbReference type="Proteomes" id="UP000523821">
    <property type="component" value="Unassembled WGS sequence"/>
</dbReference>
<dbReference type="RefSeq" id="WP_183853051.1">
    <property type="nucleotide sequence ID" value="NZ_JACHOO010000002.1"/>
</dbReference>
<evidence type="ECO:0000259" key="2">
    <source>
        <dbReference type="Pfam" id="PF13439"/>
    </source>
</evidence>
<dbReference type="EMBL" id="JACHOO010000002">
    <property type="protein sequence ID" value="MBB5751881.1"/>
    <property type="molecule type" value="Genomic_DNA"/>
</dbReference>
<dbReference type="PANTHER" id="PTHR12526">
    <property type="entry name" value="GLYCOSYLTRANSFERASE"/>
    <property type="match status" value="1"/>
</dbReference>
<feature type="domain" description="Glycosyl transferase family 1" evidence="1">
    <location>
        <begin position="231"/>
        <end position="392"/>
    </location>
</feature>
<comment type="caution">
    <text evidence="3">The sequence shown here is derived from an EMBL/GenBank/DDBJ whole genome shotgun (WGS) entry which is preliminary data.</text>
</comment>
<organism evidence="3 4">
    <name type="scientific">Prosthecomicrobium pneumaticum</name>
    <dbReference type="NCBI Taxonomy" id="81895"/>
    <lineage>
        <taxon>Bacteria</taxon>
        <taxon>Pseudomonadati</taxon>
        <taxon>Pseudomonadota</taxon>
        <taxon>Alphaproteobacteria</taxon>
        <taxon>Hyphomicrobiales</taxon>
        <taxon>Kaistiaceae</taxon>
        <taxon>Prosthecomicrobium</taxon>
    </lineage>
</organism>
<dbReference type="PANTHER" id="PTHR12526:SF635">
    <property type="entry name" value="GLYCOSYL TRANSFERASE GROUP 1"/>
    <property type="match status" value="1"/>
</dbReference>
<gene>
    <name evidence="3" type="ORF">GGQ63_000933</name>
</gene>
<accession>A0A7W9CUR5</accession>
<dbReference type="GO" id="GO:0016757">
    <property type="term" value="F:glycosyltransferase activity"/>
    <property type="evidence" value="ECO:0007669"/>
    <property type="project" value="InterPro"/>
</dbReference>